<dbReference type="GeneID" id="39592821"/>
<organism evidence="2 3">
    <name type="scientific">Apiotrichum porosum</name>
    <dbReference type="NCBI Taxonomy" id="105984"/>
    <lineage>
        <taxon>Eukaryota</taxon>
        <taxon>Fungi</taxon>
        <taxon>Dikarya</taxon>
        <taxon>Basidiomycota</taxon>
        <taxon>Agaricomycotina</taxon>
        <taxon>Tremellomycetes</taxon>
        <taxon>Trichosporonales</taxon>
        <taxon>Trichosporonaceae</taxon>
        <taxon>Apiotrichum</taxon>
    </lineage>
</organism>
<reference evidence="2 3" key="1">
    <citation type="submission" date="2018-11" db="EMBL/GenBank/DDBJ databases">
        <title>Genome sequence of Apiotrichum porosum DSM 27194.</title>
        <authorList>
            <person name="Aliyu H."/>
            <person name="Gorte O."/>
            <person name="Ochsenreither K."/>
        </authorList>
    </citation>
    <scope>NUCLEOTIDE SEQUENCE [LARGE SCALE GENOMIC DNA]</scope>
    <source>
        <strain evidence="2 3">DSM 27194</strain>
    </source>
</reference>
<accession>A0A427XTA9</accession>
<sequence length="126" mass="14342">MQLTKITLLLGLTAMTSIPCVSADFEKRFAVGSFKKLNCDEYSGAWLSYQSDPKLSWNDNKDHYTVCEKDSTQTFEDKDYTYDMSWSGGDGTVIGNCWAEHWETGMCIVAGFSTDTCWGDFMCQFW</sequence>
<dbReference type="EMBL" id="RSCE01000006">
    <property type="protein sequence ID" value="RSH82074.1"/>
    <property type="molecule type" value="Genomic_DNA"/>
</dbReference>
<dbReference type="RefSeq" id="XP_028476529.1">
    <property type="nucleotide sequence ID" value="XM_028623596.1"/>
</dbReference>
<keyword evidence="1" id="KW-0732">Signal</keyword>
<comment type="caution">
    <text evidence="2">The sequence shown here is derived from an EMBL/GenBank/DDBJ whole genome shotgun (WGS) entry which is preliminary data.</text>
</comment>
<gene>
    <name evidence="2" type="ORF">EHS24_008278</name>
</gene>
<dbReference type="Proteomes" id="UP000279236">
    <property type="component" value="Unassembled WGS sequence"/>
</dbReference>
<keyword evidence="3" id="KW-1185">Reference proteome</keyword>
<name>A0A427XTA9_9TREE</name>
<proteinExistence type="predicted"/>
<protein>
    <submittedName>
        <fullName evidence="2">Uncharacterized protein</fullName>
    </submittedName>
</protein>
<feature type="chain" id="PRO_5019270295" evidence="1">
    <location>
        <begin position="24"/>
        <end position="126"/>
    </location>
</feature>
<evidence type="ECO:0000313" key="3">
    <source>
        <dbReference type="Proteomes" id="UP000279236"/>
    </source>
</evidence>
<evidence type="ECO:0000256" key="1">
    <source>
        <dbReference type="SAM" id="SignalP"/>
    </source>
</evidence>
<feature type="signal peptide" evidence="1">
    <location>
        <begin position="1"/>
        <end position="23"/>
    </location>
</feature>
<dbReference type="AlphaFoldDB" id="A0A427XTA9"/>
<evidence type="ECO:0000313" key="2">
    <source>
        <dbReference type="EMBL" id="RSH82074.1"/>
    </source>
</evidence>